<dbReference type="AlphaFoldDB" id="A2FXJ6"/>
<accession>A2FXJ6</accession>
<name>A2FXJ6_TRIV3</name>
<feature type="region of interest" description="Disordered" evidence="1">
    <location>
        <begin position="47"/>
        <end position="83"/>
    </location>
</feature>
<evidence type="ECO:0000313" key="2">
    <source>
        <dbReference type="EMBL" id="EAX90363.1"/>
    </source>
</evidence>
<evidence type="ECO:0000256" key="1">
    <source>
        <dbReference type="SAM" id="MobiDB-lite"/>
    </source>
</evidence>
<keyword evidence="3" id="KW-1185">Reference proteome</keyword>
<sequence>MQTIYSFVADGDHHLLSYTYKVKTVIHYPTPTATPYVPTATPHVPTPYPTESIPVGPEPVVPKPTQTPYVPTPEPSASPKASESNLIPQIFLTFTTPLKLGTPPIVGSSY</sequence>
<dbReference type="Proteomes" id="UP000001542">
    <property type="component" value="Unassembled WGS sequence"/>
</dbReference>
<reference evidence="2" key="2">
    <citation type="journal article" date="2007" name="Science">
        <title>Draft genome sequence of the sexually transmitted pathogen Trichomonas vaginalis.</title>
        <authorList>
            <person name="Carlton J.M."/>
            <person name="Hirt R.P."/>
            <person name="Silva J.C."/>
            <person name="Delcher A.L."/>
            <person name="Schatz M."/>
            <person name="Zhao Q."/>
            <person name="Wortman J.R."/>
            <person name="Bidwell S.L."/>
            <person name="Alsmark U.C.M."/>
            <person name="Besteiro S."/>
            <person name="Sicheritz-Ponten T."/>
            <person name="Noel C.J."/>
            <person name="Dacks J.B."/>
            <person name="Foster P.G."/>
            <person name="Simillion C."/>
            <person name="Van de Peer Y."/>
            <person name="Miranda-Saavedra D."/>
            <person name="Barton G.J."/>
            <person name="Westrop G.D."/>
            <person name="Mueller S."/>
            <person name="Dessi D."/>
            <person name="Fiori P.L."/>
            <person name="Ren Q."/>
            <person name="Paulsen I."/>
            <person name="Zhang H."/>
            <person name="Bastida-Corcuera F.D."/>
            <person name="Simoes-Barbosa A."/>
            <person name="Brown M.T."/>
            <person name="Hayes R.D."/>
            <person name="Mukherjee M."/>
            <person name="Okumura C.Y."/>
            <person name="Schneider R."/>
            <person name="Smith A.J."/>
            <person name="Vanacova S."/>
            <person name="Villalvazo M."/>
            <person name="Haas B.J."/>
            <person name="Pertea M."/>
            <person name="Feldblyum T.V."/>
            <person name="Utterback T.R."/>
            <person name="Shu C.L."/>
            <person name="Osoegawa K."/>
            <person name="de Jong P.J."/>
            <person name="Hrdy I."/>
            <person name="Horvathova L."/>
            <person name="Zubacova Z."/>
            <person name="Dolezal P."/>
            <person name="Malik S.B."/>
            <person name="Logsdon J.M. Jr."/>
            <person name="Henze K."/>
            <person name="Gupta A."/>
            <person name="Wang C.C."/>
            <person name="Dunne R.L."/>
            <person name="Upcroft J.A."/>
            <person name="Upcroft P."/>
            <person name="White O."/>
            <person name="Salzberg S.L."/>
            <person name="Tang P."/>
            <person name="Chiu C.-H."/>
            <person name="Lee Y.-S."/>
            <person name="Embley T.M."/>
            <person name="Coombs G.H."/>
            <person name="Mottram J.C."/>
            <person name="Tachezy J."/>
            <person name="Fraser-Liggett C.M."/>
            <person name="Johnson P.J."/>
        </authorList>
    </citation>
    <scope>NUCLEOTIDE SEQUENCE [LARGE SCALE GENOMIC DNA]</scope>
    <source>
        <strain evidence="2">G3</strain>
    </source>
</reference>
<reference evidence="2" key="1">
    <citation type="submission" date="2006-10" db="EMBL/GenBank/DDBJ databases">
        <authorList>
            <person name="Amadeo P."/>
            <person name="Zhao Q."/>
            <person name="Wortman J."/>
            <person name="Fraser-Liggett C."/>
            <person name="Carlton J."/>
        </authorList>
    </citation>
    <scope>NUCLEOTIDE SEQUENCE</scope>
    <source>
        <strain evidence="2">G3</strain>
    </source>
</reference>
<dbReference type="VEuPathDB" id="TrichDB:TVAG_036750"/>
<proteinExistence type="predicted"/>
<gene>
    <name evidence="2" type="ORF">TVAG_036750</name>
</gene>
<protein>
    <submittedName>
        <fullName evidence="2">Uncharacterized protein</fullName>
    </submittedName>
</protein>
<dbReference type="EMBL" id="DS114114">
    <property type="protein sequence ID" value="EAX90363.1"/>
    <property type="molecule type" value="Genomic_DNA"/>
</dbReference>
<dbReference type="InParanoid" id="A2FXJ6"/>
<organism evidence="2 3">
    <name type="scientific">Trichomonas vaginalis (strain ATCC PRA-98 / G3)</name>
    <dbReference type="NCBI Taxonomy" id="412133"/>
    <lineage>
        <taxon>Eukaryota</taxon>
        <taxon>Metamonada</taxon>
        <taxon>Parabasalia</taxon>
        <taxon>Trichomonadida</taxon>
        <taxon>Trichomonadidae</taxon>
        <taxon>Trichomonas</taxon>
    </lineage>
</organism>
<evidence type="ECO:0000313" key="3">
    <source>
        <dbReference type="Proteomes" id="UP000001542"/>
    </source>
</evidence>